<proteinExistence type="inferred from homology"/>
<feature type="binding site" evidence="4">
    <location>
        <position position="377"/>
    </location>
    <ligand>
        <name>substrate</name>
    </ligand>
</feature>
<dbReference type="GO" id="GO:0052757">
    <property type="term" value="F:chondroitin hydrolase activity"/>
    <property type="evidence" value="ECO:0007669"/>
    <property type="project" value="TreeGrafter"/>
</dbReference>
<dbReference type="PROSITE" id="PS51257">
    <property type="entry name" value="PROKAR_LIPOPROTEIN"/>
    <property type="match status" value="1"/>
</dbReference>
<comment type="caution">
    <text evidence="5">The sequence shown here is derived from an EMBL/GenBank/DDBJ whole genome shotgun (WGS) entry which is preliminary data.</text>
</comment>
<feature type="binding site" evidence="4">
    <location>
        <position position="263"/>
    </location>
    <ligand>
        <name>substrate</name>
    </ligand>
</feature>
<keyword evidence="11" id="KW-1185">Reference proteome</keyword>
<reference evidence="10 11" key="1">
    <citation type="submission" date="2018-08" db="EMBL/GenBank/DDBJ databases">
        <title>A genome reference for cultivated species of the human gut microbiota.</title>
        <authorList>
            <person name="Zou Y."/>
            <person name="Xue W."/>
            <person name="Luo G."/>
        </authorList>
    </citation>
    <scope>NUCLEOTIDE SEQUENCE [LARGE SCALE GENOMIC DNA]</scope>
    <source>
        <strain evidence="7 14">AF24-16AC</strain>
        <strain evidence="9 13">AF31-28B-AC</strain>
        <strain evidence="8 12">AM23-23</strain>
        <strain evidence="6 10">OM08-14</strain>
        <strain evidence="5 11">TF10-3AC</strain>
    </source>
</reference>
<evidence type="ECO:0000313" key="7">
    <source>
        <dbReference type="EMBL" id="RGS06996.1"/>
    </source>
</evidence>
<protein>
    <submittedName>
        <fullName evidence="5">Glucuronyl hydrolase</fullName>
    </submittedName>
</protein>
<dbReference type="EMBL" id="QSQT01000023">
    <property type="protein sequence ID" value="RGK53372.1"/>
    <property type="molecule type" value="Genomic_DNA"/>
</dbReference>
<evidence type="ECO:0000313" key="14">
    <source>
        <dbReference type="Proteomes" id="UP000285750"/>
    </source>
</evidence>
<gene>
    <name evidence="8" type="ORF">DW653_14770</name>
    <name evidence="7" type="ORF">DWY14_09690</name>
    <name evidence="9" type="ORF">DWZ34_17480</name>
    <name evidence="6" type="ORF">DXC17_07280</name>
    <name evidence="5" type="ORF">DXD04_12195</name>
</gene>
<dbReference type="SUPFAM" id="SSF48208">
    <property type="entry name" value="Six-hairpin glycosidases"/>
    <property type="match status" value="1"/>
</dbReference>
<feature type="active site" description="Nucleophile" evidence="3">
    <location>
        <position position="121"/>
    </location>
</feature>
<feature type="binding site" evidence="4">
    <location>
        <position position="187"/>
    </location>
    <ligand>
        <name>substrate</name>
    </ligand>
</feature>
<feature type="binding site" evidence="4">
    <location>
        <position position="247"/>
    </location>
    <ligand>
        <name>substrate</name>
    </ligand>
</feature>
<dbReference type="Gene3D" id="1.50.10.10">
    <property type="match status" value="1"/>
</dbReference>
<dbReference type="EMBL" id="QSTF01000014">
    <property type="protein sequence ID" value="RGM40604.1"/>
    <property type="molecule type" value="Genomic_DNA"/>
</dbReference>
<evidence type="ECO:0000313" key="6">
    <source>
        <dbReference type="EMBL" id="RGM40604.1"/>
    </source>
</evidence>
<dbReference type="Proteomes" id="UP000260862">
    <property type="component" value="Unassembled WGS sequence"/>
</dbReference>
<sequence length="414" mass="46895">MGILKLLLNCCVAATVCGLGSCMKKAESTEKSWVEQAVENARCQIGLEIDTIEASGKVLNPVTLNENEQVYYCGFSDWRSGFFPGSVWYLYELTDDNTLLSVAQKYTEALDEAKKLTWHHDIGFIVNCSYGNGLRLSGKAEYKDVMIEAANSLCTRFREKPGTIQSWNVSGNSWQAQRGWECPVIIDNMMNLELLFEATKLSGDSTYYKIAVAHADRTLKEQFRPDGSCYHVIDYSLSDGSVRHRHTAQGYSHESVWSRGQAWAIYGFTMCYRYTGDKKYLQQAIKTFNFMKNHKKMPEDLVPYWDMEAPKIPDEPRDVSSAAVIASALYEICTLGVPEAISYEEYADHIMASLASERYTARLGENGRFILMHSVGSIPHNSEIDVPLNYADYYYLEALKRKVDIEKSKNLALK</sequence>
<dbReference type="Proteomes" id="UP000283485">
    <property type="component" value="Unassembled WGS sequence"/>
</dbReference>
<dbReference type="EMBL" id="QRHQ01000041">
    <property type="protein sequence ID" value="RHF86819.1"/>
    <property type="molecule type" value="Genomic_DNA"/>
</dbReference>
<evidence type="ECO:0000256" key="3">
    <source>
        <dbReference type="PIRSR" id="PIRSR610905-1"/>
    </source>
</evidence>
<feature type="binding site" evidence="4">
    <location>
        <position position="121"/>
    </location>
    <ligand>
        <name>substrate</name>
    </ligand>
</feature>
<feature type="active site" description="Proton donor" evidence="3">
    <location>
        <position position="187"/>
    </location>
</feature>
<dbReference type="EMBL" id="QRQK01000063">
    <property type="protein sequence ID" value="RHM91148.1"/>
    <property type="molecule type" value="Genomic_DNA"/>
</dbReference>
<keyword evidence="1 5" id="KW-0378">Hydrolase</keyword>
<evidence type="ECO:0000256" key="1">
    <source>
        <dbReference type="ARBA" id="ARBA00022801"/>
    </source>
</evidence>
<evidence type="ECO:0000313" key="5">
    <source>
        <dbReference type="EMBL" id="RGK53372.1"/>
    </source>
</evidence>
<dbReference type="Proteomes" id="UP000285109">
    <property type="component" value="Unassembled WGS sequence"/>
</dbReference>
<evidence type="ECO:0000313" key="13">
    <source>
        <dbReference type="Proteomes" id="UP000285109"/>
    </source>
</evidence>
<dbReference type="PANTHER" id="PTHR36845">
    <property type="entry name" value="HYDROLASE, PUTATIVE (AFU_ORTHOLOGUE AFUA_7G05090)-RELATED"/>
    <property type="match status" value="1"/>
</dbReference>
<dbReference type="EMBL" id="QRUY01000019">
    <property type="protein sequence ID" value="RGS06996.1"/>
    <property type="molecule type" value="Genomic_DNA"/>
</dbReference>
<dbReference type="RefSeq" id="WP_117673557.1">
    <property type="nucleotide sequence ID" value="NZ_CABOGR010000023.1"/>
</dbReference>
<evidence type="ECO:0000313" key="10">
    <source>
        <dbReference type="Proteomes" id="UP000260780"/>
    </source>
</evidence>
<name>A0A3E4MVJ3_9BACT</name>
<evidence type="ECO:0000313" key="12">
    <source>
        <dbReference type="Proteomes" id="UP000283485"/>
    </source>
</evidence>
<evidence type="ECO:0000256" key="2">
    <source>
        <dbReference type="ARBA" id="ARBA00038358"/>
    </source>
</evidence>
<evidence type="ECO:0000313" key="9">
    <source>
        <dbReference type="EMBL" id="RHM91148.1"/>
    </source>
</evidence>
<evidence type="ECO:0000313" key="11">
    <source>
        <dbReference type="Proteomes" id="UP000260862"/>
    </source>
</evidence>
<dbReference type="Pfam" id="PF07470">
    <property type="entry name" value="Glyco_hydro_88"/>
    <property type="match status" value="1"/>
</dbReference>
<dbReference type="InterPro" id="IPR008928">
    <property type="entry name" value="6-hairpin_glycosidase_sf"/>
</dbReference>
<organism evidence="5 11">
    <name type="scientific">Phocaeicola plebeius</name>
    <dbReference type="NCBI Taxonomy" id="310297"/>
    <lineage>
        <taxon>Bacteria</taxon>
        <taxon>Pseudomonadati</taxon>
        <taxon>Bacteroidota</taxon>
        <taxon>Bacteroidia</taxon>
        <taxon>Bacteroidales</taxon>
        <taxon>Bacteroidaceae</taxon>
        <taxon>Phocaeicola</taxon>
    </lineage>
</organism>
<dbReference type="InterPro" id="IPR052369">
    <property type="entry name" value="UG_Glycosaminoglycan_Hydrolase"/>
</dbReference>
<evidence type="ECO:0000256" key="4">
    <source>
        <dbReference type="PIRSR" id="PIRSR610905-2"/>
    </source>
</evidence>
<feature type="binding site" evidence="4">
    <location>
        <position position="259"/>
    </location>
    <ligand>
        <name>substrate</name>
    </ligand>
</feature>
<dbReference type="InterPro" id="IPR010905">
    <property type="entry name" value="Glyco_hydro_88"/>
</dbReference>
<dbReference type="InterPro" id="IPR012341">
    <property type="entry name" value="6hp_glycosidase-like_sf"/>
</dbReference>
<accession>A0A3E4MVJ3</accession>
<comment type="similarity">
    <text evidence="2">Belongs to the glycosyl hydrolase 88 family.</text>
</comment>
<dbReference type="AlphaFoldDB" id="A0A3E4MVJ3"/>
<evidence type="ECO:0000313" key="8">
    <source>
        <dbReference type="EMBL" id="RHF86819.1"/>
    </source>
</evidence>
<dbReference type="Proteomes" id="UP000285750">
    <property type="component" value="Unassembled WGS sequence"/>
</dbReference>
<dbReference type="PANTHER" id="PTHR36845:SF1">
    <property type="entry name" value="HYDROLASE, PUTATIVE (AFU_ORTHOLOGUE AFUA_7G05090)-RELATED"/>
    <property type="match status" value="1"/>
</dbReference>
<dbReference type="GO" id="GO:0000272">
    <property type="term" value="P:polysaccharide catabolic process"/>
    <property type="evidence" value="ECO:0007669"/>
    <property type="project" value="TreeGrafter"/>
</dbReference>
<dbReference type="Proteomes" id="UP000260780">
    <property type="component" value="Unassembled WGS sequence"/>
</dbReference>